<dbReference type="EMBL" id="NEVM01000002">
    <property type="protein sequence ID" value="OZI34179.1"/>
    <property type="molecule type" value="Genomic_DNA"/>
</dbReference>
<reference evidence="2" key="1">
    <citation type="submission" date="2017-05" db="EMBL/GenBank/DDBJ databases">
        <title>Complete and WGS of Bordetella genogroups.</title>
        <authorList>
            <person name="Spilker T."/>
            <person name="Lipuma J."/>
        </authorList>
    </citation>
    <scope>NUCLEOTIDE SEQUENCE [LARGE SCALE GENOMIC DNA]</scope>
    <source>
        <strain evidence="2">AU16122</strain>
    </source>
</reference>
<dbReference type="Pfam" id="PF11876">
    <property type="entry name" value="TsiV"/>
    <property type="match status" value="1"/>
</dbReference>
<accession>A0A261S9W4</accession>
<evidence type="ECO:0008006" key="3">
    <source>
        <dbReference type="Google" id="ProtNLM"/>
    </source>
</evidence>
<dbReference type="InterPro" id="IPR021815">
    <property type="entry name" value="TsiV"/>
</dbReference>
<sequence length="359" mass="40335">MTDLPFDPIQLMREHPEKMRVPGGLLTKRGPQDYVGSVPAIAGTLFFKDAHLPEVREAICACFDEYEAIAKEHLTWLWREEPPEGPDKFAYAKAPPMRAMMKRMDEDDLVSFTYISGRQPHDAGDWEFDVSGIRGWQAKMGSWGLCTLRFSVPLLYVEENPTAFQAMFVRFAKCLKAIHGYGGYSLVLSAVRTEQNEPFEAFLADKLHGLDVGTPVRVARSVVHGIKTVSWLTAVNYEMVEKVGGLSAIRSELPMDWFALYDYGAGLVIQAGPKPEAAPTDQPKPARLVLPNMLLKPVRTPEIGWLHHGSKDGEPRIIGRGAEQWLKRFDVPEDELMAYKARLLDEPKLTKATTLPDRL</sequence>
<dbReference type="Proteomes" id="UP000216020">
    <property type="component" value="Unassembled WGS sequence"/>
</dbReference>
<comment type="caution">
    <text evidence="1">The sequence shown here is derived from an EMBL/GenBank/DDBJ whole genome shotgun (WGS) entry which is preliminary data.</text>
</comment>
<evidence type="ECO:0000313" key="1">
    <source>
        <dbReference type="EMBL" id="OZI34179.1"/>
    </source>
</evidence>
<keyword evidence="2" id="KW-1185">Reference proteome</keyword>
<name>A0A261S9W4_9BORD</name>
<gene>
    <name evidence="1" type="ORF">CAL29_11570</name>
</gene>
<proteinExistence type="predicted"/>
<evidence type="ECO:0000313" key="2">
    <source>
        <dbReference type="Proteomes" id="UP000216020"/>
    </source>
</evidence>
<organism evidence="1 2">
    <name type="scientific">Bordetella genomosp. 10</name>
    <dbReference type="NCBI Taxonomy" id="1416804"/>
    <lineage>
        <taxon>Bacteria</taxon>
        <taxon>Pseudomonadati</taxon>
        <taxon>Pseudomonadota</taxon>
        <taxon>Betaproteobacteria</taxon>
        <taxon>Burkholderiales</taxon>
        <taxon>Alcaligenaceae</taxon>
        <taxon>Bordetella</taxon>
    </lineage>
</organism>
<dbReference type="OrthoDB" id="8986326at2"/>
<dbReference type="AlphaFoldDB" id="A0A261S9W4"/>
<dbReference type="RefSeq" id="WP_094853179.1">
    <property type="nucleotide sequence ID" value="NZ_NEVM01000002.1"/>
</dbReference>
<protein>
    <recommendedName>
        <fullName evidence="3">DUF3396 domain-containing protein</fullName>
    </recommendedName>
</protein>